<evidence type="ECO:0000256" key="1">
    <source>
        <dbReference type="SAM" id="Coils"/>
    </source>
</evidence>
<evidence type="ECO:0000313" key="2">
    <source>
        <dbReference type="EnsemblMetazoa" id="tetur16g01290.1"/>
    </source>
</evidence>
<dbReference type="HOGENOM" id="CLU_1279126_0_0_1"/>
<accession>T1KNK4</accession>
<name>T1KNK4_TETUR</name>
<keyword evidence="3" id="KW-1185">Reference proteome</keyword>
<organism evidence="2 3">
    <name type="scientific">Tetranychus urticae</name>
    <name type="common">Two-spotted spider mite</name>
    <dbReference type="NCBI Taxonomy" id="32264"/>
    <lineage>
        <taxon>Eukaryota</taxon>
        <taxon>Metazoa</taxon>
        <taxon>Ecdysozoa</taxon>
        <taxon>Arthropoda</taxon>
        <taxon>Chelicerata</taxon>
        <taxon>Arachnida</taxon>
        <taxon>Acari</taxon>
        <taxon>Acariformes</taxon>
        <taxon>Trombidiformes</taxon>
        <taxon>Prostigmata</taxon>
        <taxon>Eleutherengona</taxon>
        <taxon>Raphignathae</taxon>
        <taxon>Tetranychoidea</taxon>
        <taxon>Tetranychidae</taxon>
        <taxon>Tetranychus</taxon>
    </lineage>
</organism>
<feature type="coiled-coil region" evidence="1">
    <location>
        <begin position="158"/>
        <end position="215"/>
    </location>
</feature>
<reference evidence="3" key="1">
    <citation type="submission" date="2011-08" db="EMBL/GenBank/DDBJ databases">
        <authorList>
            <person name="Rombauts S."/>
        </authorList>
    </citation>
    <scope>NUCLEOTIDE SEQUENCE</scope>
    <source>
        <strain evidence="3">London</strain>
    </source>
</reference>
<gene>
    <name evidence="2" type="primary">107365824</name>
</gene>
<proteinExistence type="predicted"/>
<evidence type="ECO:0000313" key="3">
    <source>
        <dbReference type="Proteomes" id="UP000015104"/>
    </source>
</evidence>
<dbReference type="EnsemblMetazoa" id="tetur16g01290.1">
    <property type="protein sequence ID" value="tetur16g01290.1"/>
    <property type="gene ID" value="tetur16g01290"/>
</dbReference>
<dbReference type="OrthoDB" id="10335343at2759"/>
<reference evidence="2" key="2">
    <citation type="submission" date="2015-06" db="UniProtKB">
        <authorList>
            <consortium name="EnsemblMetazoa"/>
        </authorList>
    </citation>
    <scope>IDENTIFICATION</scope>
</reference>
<dbReference type="AlphaFoldDB" id="T1KNK4"/>
<dbReference type="EMBL" id="CAEY01000277">
    <property type="status" value="NOT_ANNOTATED_CDS"/>
    <property type="molecule type" value="Genomic_DNA"/>
</dbReference>
<sequence length="216" mass="25441">MDRQPVLIDDPFVKHLFENLRGDGQTFFQSLLNCSENLEILTKLVSLLMTDGNQYRKGCLITLITEKSIEICGKFDKKRSLEQLRQRAKELAEATDQEKEQYERNMAFKKKEVDFTRKCETSQLFYDNKMSEYYKQIKQLENLLVNVGFYDELGEESINELAKDNLRLKDKIKETDDKLASYTFDPDEESLKKAIEELKNEIEIMHEDLEKVIESI</sequence>
<protein>
    <submittedName>
        <fullName evidence="2">Uncharacterized protein</fullName>
    </submittedName>
</protein>
<dbReference type="OMA" id="MSEYYKQ"/>
<dbReference type="KEGG" id="tut:107365824"/>
<feature type="coiled-coil region" evidence="1">
    <location>
        <begin position="74"/>
        <end position="112"/>
    </location>
</feature>
<dbReference type="Proteomes" id="UP000015104">
    <property type="component" value="Unassembled WGS sequence"/>
</dbReference>
<keyword evidence="1" id="KW-0175">Coiled coil</keyword>